<proteinExistence type="predicted"/>
<dbReference type="PROSITE" id="PS50977">
    <property type="entry name" value="HTH_TETR_2"/>
    <property type="match status" value="1"/>
</dbReference>
<evidence type="ECO:0000259" key="5">
    <source>
        <dbReference type="PROSITE" id="PS50977"/>
    </source>
</evidence>
<dbReference type="RefSeq" id="WP_286056513.1">
    <property type="nucleotide sequence ID" value="NZ_JASVWF010000008.1"/>
</dbReference>
<keyword evidence="3" id="KW-0804">Transcription</keyword>
<protein>
    <submittedName>
        <fullName evidence="6">TetR/AcrR family transcriptional regulator</fullName>
    </submittedName>
</protein>
<keyword evidence="7" id="KW-1185">Reference proteome</keyword>
<dbReference type="InterPro" id="IPR011075">
    <property type="entry name" value="TetR_C"/>
</dbReference>
<keyword evidence="1" id="KW-0805">Transcription regulation</keyword>
<dbReference type="Pfam" id="PF00440">
    <property type="entry name" value="TetR_N"/>
    <property type="match status" value="1"/>
</dbReference>
<name>A0ABT7MGU5_9PSEU</name>
<dbReference type="Pfam" id="PF16925">
    <property type="entry name" value="TetR_C_13"/>
    <property type="match status" value="1"/>
</dbReference>
<dbReference type="PANTHER" id="PTHR47506:SF3">
    <property type="entry name" value="HTH-TYPE TRANSCRIPTIONAL REGULATOR LMRA"/>
    <property type="match status" value="1"/>
</dbReference>
<dbReference type="SUPFAM" id="SSF48498">
    <property type="entry name" value="Tetracyclin repressor-like, C-terminal domain"/>
    <property type="match status" value="1"/>
</dbReference>
<dbReference type="InterPro" id="IPR036271">
    <property type="entry name" value="Tet_transcr_reg_TetR-rel_C_sf"/>
</dbReference>
<dbReference type="SUPFAM" id="SSF46689">
    <property type="entry name" value="Homeodomain-like"/>
    <property type="match status" value="1"/>
</dbReference>
<evidence type="ECO:0000256" key="1">
    <source>
        <dbReference type="ARBA" id="ARBA00023015"/>
    </source>
</evidence>
<gene>
    <name evidence="6" type="ORF">QRT03_28340</name>
</gene>
<dbReference type="PRINTS" id="PR00455">
    <property type="entry name" value="HTHTETR"/>
</dbReference>
<feature type="domain" description="HTH tetR-type" evidence="5">
    <location>
        <begin position="1"/>
        <end position="61"/>
    </location>
</feature>
<organism evidence="6 7">
    <name type="scientific">Actinomycetospora termitidis</name>
    <dbReference type="NCBI Taxonomy" id="3053470"/>
    <lineage>
        <taxon>Bacteria</taxon>
        <taxon>Bacillati</taxon>
        <taxon>Actinomycetota</taxon>
        <taxon>Actinomycetes</taxon>
        <taxon>Pseudonocardiales</taxon>
        <taxon>Pseudonocardiaceae</taxon>
        <taxon>Actinomycetospora</taxon>
    </lineage>
</organism>
<reference evidence="6 7" key="1">
    <citation type="submission" date="2023-06" db="EMBL/GenBank/DDBJ databases">
        <title>Actinomycetospora Odt1-22.</title>
        <authorList>
            <person name="Supong K."/>
        </authorList>
    </citation>
    <scope>NUCLEOTIDE SEQUENCE [LARGE SCALE GENOMIC DNA]</scope>
    <source>
        <strain evidence="6 7">Odt1-22</strain>
    </source>
</reference>
<comment type="caution">
    <text evidence="6">The sequence shown here is derived from an EMBL/GenBank/DDBJ whole genome shotgun (WGS) entry which is preliminary data.</text>
</comment>
<dbReference type="Proteomes" id="UP001231924">
    <property type="component" value="Unassembled WGS sequence"/>
</dbReference>
<feature type="DNA-binding region" description="H-T-H motif" evidence="4">
    <location>
        <begin position="24"/>
        <end position="43"/>
    </location>
</feature>
<evidence type="ECO:0000256" key="4">
    <source>
        <dbReference type="PROSITE-ProRule" id="PRU00335"/>
    </source>
</evidence>
<evidence type="ECO:0000256" key="3">
    <source>
        <dbReference type="ARBA" id="ARBA00023163"/>
    </source>
</evidence>
<evidence type="ECO:0000256" key="2">
    <source>
        <dbReference type="ARBA" id="ARBA00023125"/>
    </source>
</evidence>
<dbReference type="EMBL" id="JASVWF010000008">
    <property type="protein sequence ID" value="MDL5159910.1"/>
    <property type="molecule type" value="Genomic_DNA"/>
</dbReference>
<dbReference type="PANTHER" id="PTHR47506">
    <property type="entry name" value="TRANSCRIPTIONAL REGULATORY PROTEIN"/>
    <property type="match status" value="1"/>
</dbReference>
<evidence type="ECO:0000313" key="7">
    <source>
        <dbReference type="Proteomes" id="UP001231924"/>
    </source>
</evidence>
<keyword evidence="2 4" id="KW-0238">DNA-binding</keyword>
<sequence>MSTRDALVEATADLLWERGYSATSPAMILARSGAGQGSMYHHFRGKADLARAAMQHAADEMTTGLETADDPSLPALERVRAFLGSLRDPLRGCRIGRLVQDAEVVDDDDLRGVADQYLHGLEQWVTDVLDAGRAAGELRPDADTAAAAAMVVAVVQGGFVLARARQDAAPQQAAVRGALAALDALAV</sequence>
<evidence type="ECO:0000313" key="6">
    <source>
        <dbReference type="EMBL" id="MDL5159910.1"/>
    </source>
</evidence>
<dbReference type="InterPro" id="IPR001647">
    <property type="entry name" value="HTH_TetR"/>
</dbReference>
<dbReference type="InterPro" id="IPR009057">
    <property type="entry name" value="Homeodomain-like_sf"/>
</dbReference>
<dbReference type="Gene3D" id="1.10.357.10">
    <property type="entry name" value="Tetracycline Repressor, domain 2"/>
    <property type="match status" value="1"/>
</dbReference>
<accession>A0ABT7MGU5</accession>